<evidence type="ECO:0000313" key="9">
    <source>
        <dbReference type="EMBL" id="KAK9713514.1"/>
    </source>
</evidence>
<keyword evidence="3" id="KW-0611">Plant defense</keyword>
<feature type="domain" description="PNPLA" evidence="8">
    <location>
        <begin position="26"/>
        <end position="232"/>
    </location>
</feature>
<evidence type="ECO:0000256" key="7">
    <source>
        <dbReference type="RuleBase" id="RU361262"/>
    </source>
</evidence>
<dbReference type="PANTHER" id="PTHR32176">
    <property type="entry name" value="XYLOSE ISOMERASE"/>
    <property type="match status" value="1"/>
</dbReference>
<evidence type="ECO:0000256" key="4">
    <source>
        <dbReference type="ARBA" id="ARBA00022963"/>
    </source>
</evidence>
<dbReference type="Pfam" id="PF01734">
    <property type="entry name" value="Patatin"/>
    <property type="match status" value="1"/>
</dbReference>
<dbReference type="PANTHER" id="PTHR32176:SF92">
    <property type="entry name" value="XYLOSE ISOMERASE"/>
    <property type="match status" value="1"/>
</dbReference>
<feature type="short sequence motif" description="DGA/G" evidence="6">
    <location>
        <begin position="219"/>
        <end position="221"/>
    </location>
</feature>
<keyword evidence="5 6" id="KW-0443">Lipid metabolism</keyword>
<reference evidence="9" key="1">
    <citation type="submission" date="2024-03" db="EMBL/GenBank/DDBJ databases">
        <title>WGS assembly of Saponaria officinalis var. Norfolk2.</title>
        <authorList>
            <person name="Jenkins J."/>
            <person name="Shu S."/>
            <person name="Grimwood J."/>
            <person name="Barry K."/>
            <person name="Goodstein D."/>
            <person name="Schmutz J."/>
            <person name="Leebens-Mack J."/>
            <person name="Osbourn A."/>
        </authorList>
    </citation>
    <scope>NUCLEOTIDE SEQUENCE [LARGE SCALE GENOMIC DNA]</scope>
    <source>
        <strain evidence="9">JIC</strain>
    </source>
</reference>
<keyword evidence="4 6" id="KW-0442">Lipid degradation</keyword>
<dbReference type="Proteomes" id="UP001443914">
    <property type="component" value="Unassembled WGS sequence"/>
</dbReference>
<dbReference type="GO" id="GO:0047372">
    <property type="term" value="F:monoacylglycerol lipase activity"/>
    <property type="evidence" value="ECO:0007669"/>
    <property type="project" value="TreeGrafter"/>
</dbReference>
<dbReference type="GO" id="GO:0016042">
    <property type="term" value="P:lipid catabolic process"/>
    <property type="evidence" value="ECO:0007669"/>
    <property type="project" value="UniProtKB-UniRule"/>
</dbReference>
<dbReference type="FunFam" id="3.40.1090.10:FF:000005">
    <property type="entry name" value="Patatin"/>
    <property type="match status" value="1"/>
</dbReference>
<evidence type="ECO:0000256" key="5">
    <source>
        <dbReference type="ARBA" id="ARBA00023098"/>
    </source>
</evidence>
<comment type="caution">
    <text evidence="9">The sequence shown here is derived from an EMBL/GenBank/DDBJ whole genome shotgun (WGS) entry which is preliminary data.</text>
</comment>
<feature type="short sequence motif" description="GXSXG" evidence="6">
    <location>
        <begin position="68"/>
        <end position="72"/>
    </location>
</feature>
<keyword evidence="10" id="KW-1185">Reference proteome</keyword>
<organism evidence="9 10">
    <name type="scientific">Saponaria officinalis</name>
    <name type="common">Common soapwort</name>
    <name type="synonym">Lychnis saponaria</name>
    <dbReference type="NCBI Taxonomy" id="3572"/>
    <lineage>
        <taxon>Eukaryota</taxon>
        <taxon>Viridiplantae</taxon>
        <taxon>Streptophyta</taxon>
        <taxon>Embryophyta</taxon>
        <taxon>Tracheophyta</taxon>
        <taxon>Spermatophyta</taxon>
        <taxon>Magnoliopsida</taxon>
        <taxon>eudicotyledons</taxon>
        <taxon>Gunneridae</taxon>
        <taxon>Pentapetalae</taxon>
        <taxon>Caryophyllales</taxon>
        <taxon>Caryophyllaceae</taxon>
        <taxon>Caryophylleae</taxon>
        <taxon>Saponaria</taxon>
    </lineage>
</organism>
<evidence type="ECO:0000256" key="3">
    <source>
        <dbReference type="ARBA" id="ARBA00022821"/>
    </source>
</evidence>
<gene>
    <name evidence="9" type="ORF">RND81_06G032300</name>
</gene>
<dbReference type="GO" id="GO:0004620">
    <property type="term" value="F:phospholipase activity"/>
    <property type="evidence" value="ECO:0007669"/>
    <property type="project" value="TreeGrafter"/>
</dbReference>
<evidence type="ECO:0000313" key="10">
    <source>
        <dbReference type="Proteomes" id="UP001443914"/>
    </source>
</evidence>
<evidence type="ECO:0000259" key="8">
    <source>
        <dbReference type="PROSITE" id="PS51635"/>
    </source>
</evidence>
<dbReference type="InterPro" id="IPR016035">
    <property type="entry name" value="Acyl_Trfase/lysoPLipase"/>
</dbReference>
<evidence type="ECO:0000256" key="2">
    <source>
        <dbReference type="ARBA" id="ARBA00022801"/>
    </source>
</evidence>
<dbReference type="CDD" id="cd07214">
    <property type="entry name" value="Pat17_isozyme_like"/>
    <property type="match status" value="1"/>
</dbReference>
<sequence>MDQITSTPPTSCRVRPPNYGKLITILSIDGGGIRGIIPGVVLHFLESQLQALDGEEARLADYFDVMTGSSTGGLVAAMLTAPNENKQPLYAAKDIAPFYLKHCPKIFPQPRELFGSIGVLLKMLNGPKYDGKYLHRLLRDQLGETKLHEALTNLVIPTFDIKNLQPVIFSTYTIGSQPQLDAKMSDICIGTSAAPTFLPAHHFENKDGNGNLKEFNLIDGGIAADNPTLVAINQVTRQILRKNKDFFPIKPTEYNRLLVISLGAGSNKNEHKYNAKSAAKWGIISWLFHEGSSPLMDAFNQAKDDMVDMHNSVVFEAYQSLDNYLRIEDDQLTGELGSMDAATKKNLEKLIKVGEALLKKPVTRVNPETGDYEPVPNGGTNEDALIRFAKILSEEKRTREHHERGLKGEK</sequence>
<dbReference type="GO" id="GO:0006952">
    <property type="term" value="P:defense response"/>
    <property type="evidence" value="ECO:0007669"/>
    <property type="project" value="UniProtKB-KW"/>
</dbReference>
<dbReference type="Gene3D" id="3.40.1090.10">
    <property type="entry name" value="Cytosolic phospholipase A2 catalytic domain"/>
    <property type="match status" value="1"/>
</dbReference>
<feature type="short sequence motif" description="GXGXXG" evidence="6">
    <location>
        <begin position="30"/>
        <end position="35"/>
    </location>
</feature>
<keyword evidence="2 6" id="KW-0378">Hydrolase</keyword>
<comment type="function">
    <text evidence="7">Lipolytic acyl hydrolase (LAH).</text>
</comment>
<feature type="active site" description="Nucleophile" evidence="6">
    <location>
        <position position="70"/>
    </location>
</feature>
<protein>
    <recommendedName>
        <fullName evidence="7">Patatin</fullName>
        <ecNumber evidence="7">3.1.1.-</ecNumber>
    </recommendedName>
</protein>
<dbReference type="AlphaFoldDB" id="A0AAW1K3Z3"/>
<comment type="domain">
    <text evidence="7">The nitrogen atoms of the two glycine residues in the GGXR motif define the oxyanion hole, and stabilize the oxyanion that forms during the nucleophilic attack by the catalytic serine during substrate cleavage.</text>
</comment>
<evidence type="ECO:0000256" key="6">
    <source>
        <dbReference type="PROSITE-ProRule" id="PRU01161"/>
    </source>
</evidence>
<comment type="similarity">
    <text evidence="1 7">Belongs to the patatin family.</text>
</comment>
<dbReference type="InterPro" id="IPR002641">
    <property type="entry name" value="PNPLA_dom"/>
</dbReference>
<accession>A0AAW1K3Z3</accession>
<evidence type="ECO:0000256" key="1">
    <source>
        <dbReference type="ARBA" id="ARBA00010240"/>
    </source>
</evidence>
<dbReference type="EC" id="3.1.1.-" evidence="7"/>
<name>A0AAW1K3Z3_SAPOF</name>
<dbReference type="SUPFAM" id="SSF52151">
    <property type="entry name" value="FabD/lysophospholipase-like"/>
    <property type="match status" value="1"/>
</dbReference>
<proteinExistence type="inferred from homology"/>
<dbReference type="PROSITE" id="PS51635">
    <property type="entry name" value="PNPLA"/>
    <property type="match status" value="1"/>
</dbReference>
<dbReference type="EMBL" id="JBDFQZ010000006">
    <property type="protein sequence ID" value="KAK9713514.1"/>
    <property type="molecule type" value="Genomic_DNA"/>
</dbReference>
<feature type="active site" description="Proton acceptor" evidence="6">
    <location>
        <position position="219"/>
    </location>
</feature>